<name>A0A521G424_9BACT</name>
<dbReference type="AlphaFoldDB" id="A0A521G424"/>
<proteinExistence type="predicted"/>
<gene>
    <name evidence="1" type="ORF">CDV28_10318</name>
</gene>
<evidence type="ECO:0000313" key="1">
    <source>
        <dbReference type="EMBL" id="TAA75779.1"/>
    </source>
</evidence>
<dbReference type="EMBL" id="NQJD01000003">
    <property type="protein sequence ID" value="TAA75779.1"/>
    <property type="molecule type" value="Genomic_DNA"/>
</dbReference>
<dbReference type="Proteomes" id="UP000316238">
    <property type="component" value="Unassembled WGS sequence"/>
</dbReference>
<reference evidence="1" key="1">
    <citation type="submission" date="2017-07" db="EMBL/GenBank/DDBJ databases">
        <title>The cable genome - Insights into the physiology and evolution of filamentous bacteria capable of sulfide oxidation via long distance electron transfer.</title>
        <authorList>
            <person name="Thorup C."/>
            <person name="Bjerg J.T."/>
            <person name="Schreiber L."/>
            <person name="Nielsen L.P."/>
            <person name="Kjeldsen K.U."/>
            <person name="Boesen T."/>
            <person name="Boggild A."/>
            <person name="Meysman F."/>
            <person name="Geelhoed J."/>
            <person name="Schramm A."/>
        </authorList>
    </citation>
    <scope>NUCLEOTIDE SEQUENCE [LARGE SCALE GENOMIC DNA]</scope>
    <source>
        <strain evidence="1">GS</strain>
    </source>
</reference>
<protein>
    <submittedName>
        <fullName evidence="1">DNA binding protein, CopG/RHH family</fullName>
    </submittedName>
</protein>
<keyword evidence="2" id="KW-1185">Reference proteome</keyword>
<comment type="caution">
    <text evidence="1">The sequence shown here is derived from an EMBL/GenBank/DDBJ whole genome shotgun (WGS) entry which is preliminary data.</text>
</comment>
<sequence length="97" mass="10896">MNDKLDSYEQEILAAFEQGKLKSVPNVEAELAAAREAAANTLAQRRQVDICLTEQDFDLASIRAVEDGIPCQTLLASIIHKYLSGRLVERRLQRRIV</sequence>
<organism evidence="1 2">
    <name type="scientific">Candidatus Electronema aureum</name>
    <dbReference type="NCBI Taxonomy" id="2005002"/>
    <lineage>
        <taxon>Bacteria</taxon>
        <taxon>Pseudomonadati</taxon>
        <taxon>Thermodesulfobacteriota</taxon>
        <taxon>Desulfobulbia</taxon>
        <taxon>Desulfobulbales</taxon>
        <taxon>Desulfobulbaceae</taxon>
        <taxon>Candidatus Electronema</taxon>
    </lineage>
</organism>
<evidence type="ECO:0000313" key="2">
    <source>
        <dbReference type="Proteomes" id="UP000316238"/>
    </source>
</evidence>
<accession>A0A521G424</accession>